<dbReference type="Gene3D" id="1.10.510.10">
    <property type="entry name" value="Transferase(Phosphotransferase) domain 1"/>
    <property type="match status" value="1"/>
</dbReference>
<keyword evidence="14" id="KW-1185">Reference proteome</keyword>
<proteinExistence type="predicted"/>
<keyword evidence="6 9" id="KW-0067">ATP-binding</keyword>
<evidence type="ECO:0000313" key="14">
    <source>
        <dbReference type="Proteomes" id="UP001150925"/>
    </source>
</evidence>
<dbReference type="GO" id="GO:0005524">
    <property type="term" value="F:ATP binding"/>
    <property type="evidence" value="ECO:0007669"/>
    <property type="project" value="UniProtKB-UniRule"/>
</dbReference>
<feature type="compositionally biased region" description="Polar residues" evidence="10">
    <location>
        <begin position="1"/>
        <end position="14"/>
    </location>
</feature>
<keyword evidence="2" id="KW-0723">Serine/threonine-protein kinase</keyword>
<dbReference type="FunFam" id="1.10.510.10:FF:000005">
    <property type="entry name" value="cAMP-dependent protein kinase catalytic subunit alpha"/>
    <property type="match status" value="1"/>
</dbReference>
<evidence type="ECO:0000256" key="9">
    <source>
        <dbReference type="PROSITE-ProRule" id="PRU10141"/>
    </source>
</evidence>
<gene>
    <name evidence="13" type="primary">PKA4</name>
    <name evidence="13" type="ORF">IWQ62_001195</name>
</gene>
<evidence type="ECO:0000256" key="5">
    <source>
        <dbReference type="ARBA" id="ARBA00022777"/>
    </source>
</evidence>
<dbReference type="PROSITE" id="PS00108">
    <property type="entry name" value="PROTEIN_KINASE_ST"/>
    <property type="match status" value="1"/>
</dbReference>
<dbReference type="InterPro" id="IPR017441">
    <property type="entry name" value="Protein_kinase_ATP_BS"/>
</dbReference>
<feature type="compositionally biased region" description="Polar residues" evidence="10">
    <location>
        <begin position="40"/>
        <end position="55"/>
    </location>
</feature>
<dbReference type="FunFam" id="3.30.200.20:FF:000042">
    <property type="entry name" value="Aurora kinase A"/>
    <property type="match status" value="1"/>
</dbReference>
<dbReference type="InterPro" id="IPR008271">
    <property type="entry name" value="Ser/Thr_kinase_AS"/>
</dbReference>
<accession>A0A9W8E581</accession>
<dbReference type="AlphaFoldDB" id="A0A9W8E581"/>
<evidence type="ECO:0000313" key="13">
    <source>
        <dbReference type="EMBL" id="KAJ1968523.1"/>
    </source>
</evidence>
<feature type="region of interest" description="Disordered" evidence="10">
    <location>
        <begin position="562"/>
        <end position="592"/>
    </location>
</feature>
<feature type="binding site" evidence="9">
    <location>
        <position position="311"/>
    </location>
    <ligand>
        <name>ATP</name>
        <dbReference type="ChEBI" id="CHEBI:30616"/>
    </ligand>
</feature>
<dbReference type="SMART" id="SM00220">
    <property type="entry name" value="S_TKc"/>
    <property type="match status" value="1"/>
</dbReference>
<keyword evidence="4 9" id="KW-0547">Nucleotide-binding</keyword>
<dbReference type="Proteomes" id="UP001150925">
    <property type="component" value="Unassembled WGS sequence"/>
</dbReference>
<dbReference type="CDD" id="cd05580">
    <property type="entry name" value="STKc_PKA_like"/>
    <property type="match status" value="1"/>
</dbReference>
<dbReference type="SUPFAM" id="SSF56112">
    <property type="entry name" value="Protein kinase-like (PK-like)"/>
    <property type="match status" value="1"/>
</dbReference>
<dbReference type="SMART" id="SM00133">
    <property type="entry name" value="S_TK_X"/>
    <property type="match status" value="1"/>
</dbReference>
<comment type="catalytic activity">
    <reaction evidence="7">
        <text>L-threonyl-[protein] + ATP = O-phospho-L-threonyl-[protein] + ADP + H(+)</text>
        <dbReference type="Rhea" id="RHEA:46608"/>
        <dbReference type="Rhea" id="RHEA-COMP:11060"/>
        <dbReference type="Rhea" id="RHEA-COMP:11605"/>
        <dbReference type="ChEBI" id="CHEBI:15378"/>
        <dbReference type="ChEBI" id="CHEBI:30013"/>
        <dbReference type="ChEBI" id="CHEBI:30616"/>
        <dbReference type="ChEBI" id="CHEBI:61977"/>
        <dbReference type="ChEBI" id="CHEBI:456216"/>
        <dbReference type="EC" id="2.7.11.11"/>
    </reaction>
</comment>
<dbReference type="GO" id="GO:0004691">
    <property type="term" value="F:cAMP-dependent protein kinase activity"/>
    <property type="evidence" value="ECO:0007669"/>
    <property type="project" value="UniProtKB-EC"/>
</dbReference>
<dbReference type="PROSITE" id="PS50011">
    <property type="entry name" value="PROTEIN_KINASE_DOM"/>
    <property type="match status" value="1"/>
</dbReference>
<keyword evidence="3 13" id="KW-0808">Transferase</keyword>
<dbReference type="Gene3D" id="3.30.200.20">
    <property type="entry name" value="Phosphorylase Kinase, domain 1"/>
    <property type="match status" value="1"/>
</dbReference>
<evidence type="ECO:0000256" key="1">
    <source>
        <dbReference type="ARBA" id="ARBA00012444"/>
    </source>
</evidence>
<protein>
    <recommendedName>
        <fullName evidence="1">cAMP-dependent protein kinase</fullName>
        <ecNumber evidence="1">2.7.11.11</ecNumber>
    </recommendedName>
</protein>
<keyword evidence="5 13" id="KW-0418">Kinase</keyword>
<feature type="compositionally biased region" description="Low complexity" evidence="10">
    <location>
        <begin position="203"/>
        <end position="232"/>
    </location>
</feature>
<sequence>MTSLVNDSTRSNIISNSDLLNDPLPDRDLSALNGPPLTVASDSACPTHQTTSPTKSGGKKRTSSFLRLNSSSSSDLRPPSKVHITRHPGTQGTRSDTSFAVPGTLVPGLLPHTPTSPAYHSSVSLPVFNPILPSAFLRGCVPLSAPPSVTLPSFTVATPKSACLPADPSGEELDQSKTTPGTEAVEGLPSASSLAKYSVASSSLSSSTSPLSSVLSSTPTSMSPSPVSVVPPGQDYDPATLPVHSHQETTPPQPQSAPSPSADSGYEVSTNNPHQKRKIADYELLVTLGTGTFGRVYLCRLRNSNEYYAMKVLRKVDVVKLKQVEHINSEREILSQIQFPFIVNLYTTFQNEVNLYMLQEYVVGGELFSHLRKAGRFPNDVTRFYAAEIILAIEYLHSKDIIYRDLKPENLLLDSSGHIKITDFGFAKHVADRTWTLCGTPEYLAPEIIQSKGHGKAVDWWALGILVFEMLAGYPPFFDDNPFGIYEKILAGRIAFPAHFDVSAKDLIRRLLTADRTKRLGNLKDGAKDIKQHRWFRSVCWEDLQTRRVNAPIVPPYRHLGDTGNFDRYPEPSGEPNPEPGVDPFRSFFPDF</sequence>
<evidence type="ECO:0000256" key="2">
    <source>
        <dbReference type="ARBA" id="ARBA00022527"/>
    </source>
</evidence>
<dbReference type="EMBL" id="JANBPY010000169">
    <property type="protein sequence ID" value="KAJ1968523.1"/>
    <property type="molecule type" value="Genomic_DNA"/>
</dbReference>
<evidence type="ECO:0000256" key="8">
    <source>
        <dbReference type="ARBA" id="ARBA00047454"/>
    </source>
</evidence>
<evidence type="ECO:0000256" key="7">
    <source>
        <dbReference type="ARBA" id="ARBA00047292"/>
    </source>
</evidence>
<dbReference type="GO" id="GO:0005829">
    <property type="term" value="C:cytosol"/>
    <property type="evidence" value="ECO:0007669"/>
    <property type="project" value="TreeGrafter"/>
</dbReference>
<evidence type="ECO:0000256" key="4">
    <source>
        <dbReference type="ARBA" id="ARBA00022741"/>
    </source>
</evidence>
<feature type="compositionally biased region" description="Low complexity" evidence="10">
    <location>
        <begin position="63"/>
        <end position="79"/>
    </location>
</feature>
<dbReference type="Pfam" id="PF00069">
    <property type="entry name" value="Pkinase"/>
    <property type="match status" value="1"/>
</dbReference>
<evidence type="ECO:0000259" key="12">
    <source>
        <dbReference type="PROSITE" id="PS51285"/>
    </source>
</evidence>
<evidence type="ECO:0000256" key="10">
    <source>
        <dbReference type="SAM" id="MobiDB-lite"/>
    </source>
</evidence>
<dbReference type="PANTHER" id="PTHR24353">
    <property type="entry name" value="CYCLIC NUCLEOTIDE-DEPENDENT PROTEIN KINASE"/>
    <property type="match status" value="1"/>
</dbReference>
<evidence type="ECO:0000256" key="6">
    <source>
        <dbReference type="ARBA" id="ARBA00022840"/>
    </source>
</evidence>
<evidence type="ECO:0000256" key="3">
    <source>
        <dbReference type="ARBA" id="ARBA00022679"/>
    </source>
</evidence>
<evidence type="ECO:0000259" key="11">
    <source>
        <dbReference type="PROSITE" id="PS50011"/>
    </source>
</evidence>
<dbReference type="InterPro" id="IPR000719">
    <property type="entry name" value="Prot_kinase_dom"/>
</dbReference>
<dbReference type="InterPro" id="IPR011009">
    <property type="entry name" value="Kinase-like_dom_sf"/>
</dbReference>
<dbReference type="EC" id="2.7.11.11" evidence="1"/>
<dbReference type="PROSITE" id="PS51285">
    <property type="entry name" value="AGC_KINASE_CTER"/>
    <property type="match status" value="1"/>
</dbReference>
<feature type="region of interest" description="Disordered" evidence="10">
    <location>
        <begin position="165"/>
        <end position="190"/>
    </location>
</feature>
<organism evidence="13 14">
    <name type="scientific">Dispira parvispora</name>
    <dbReference type="NCBI Taxonomy" id="1520584"/>
    <lineage>
        <taxon>Eukaryota</taxon>
        <taxon>Fungi</taxon>
        <taxon>Fungi incertae sedis</taxon>
        <taxon>Zoopagomycota</taxon>
        <taxon>Kickxellomycotina</taxon>
        <taxon>Dimargaritomycetes</taxon>
        <taxon>Dimargaritales</taxon>
        <taxon>Dimargaritaceae</taxon>
        <taxon>Dispira</taxon>
    </lineage>
</organism>
<dbReference type="InterPro" id="IPR000961">
    <property type="entry name" value="AGC-kinase_C"/>
</dbReference>
<feature type="domain" description="Protein kinase" evidence="11">
    <location>
        <begin position="282"/>
        <end position="536"/>
    </location>
</feature>
<reference evidence="13" key="1">
    <citation type="submission" date="2022-07" db="EMBL/GenBank/DDBJ databases">
        <title>Phylogenomic reconstructions and comparative analyses of Kickxellomycotina fungi.</title>
        <authorList>
            <person name="Reynolds N.K."/>
            <person name="Stajich J.E."/>
            <person name="Barry K."/>
            <person name="Grigoriev I.V."/>
            <person name="Crous P."/>
            <person name="Smith M.E."/>
        </authorList>
    </citation>
    <scope>NUCLEOTIDE SEQUENCE</scope>
    <source>
        <strain evidence="13">RSA 1196</strain>
    </source>
</reference>
<feature type="region of interest" description="Disordered" evidence="10">
    <location>
        <begin position="1"/>
        <end position="100"/>
    </location>
</feature>
<dbReference type="GO" id="GO:0009653">
    <property type="term" value="P:anatomical structure morphogenesis"/>
    <property type="evidence" value="ECO:0007669"/>
    <property type="project" value="UniProtKB-ARBA"/>
</dbReference>
<name>A0A9W8E581_9FUNG</name>
<dbReference type="PANTHER" id="PTHR24353:SF37">
    <property type="entry name" value="CAMP-DEPENDENT PROTEIN KINASE CATALYTIC SUBUNIT PRKX"/>
    <property type="match status" value="1"/>
</dbReference>
<dbReference type="PROSITE" id="PS00107">
    <property type="entry name" value="PROTEIN_KINASE_ATP"/>
    <property type="match status" value="1"/>
</dbReference>
<feature type="domain" description="AGC-kinase C-terminal" evidence="12">
    <location>
        <begin position="537"/>
        <end position="592"/>
    </location>
</feature>
<dbReference type="GO" id="GO:0005952">
    <property type="term" value="C:cAMP-dependent protein kinase complex"/>
    <property type="evidence" value="ECO:0007669"/>
    <property type="project" value="TreeGrafter"/>
</dbReference>
<comment type="caution">
    <text evidence="13">The sequence shown here is derived from an EMBL/GenBank/DDBJ whole genome shotgun (WGS) entry which is preliminary data.</text>
</comment>
<comment type="catalytic activity">
    <reaction evidence="8">
        <text>L-seryl-[protein] + ATP = O-phospho-L-seryl-[protein] + ADP + H(+)</text>
        <dbReference type="Rhea" id="RHEA:17989"/>
        <dbReference type="Rhea" id="RHEA-COMP:9863"/>
        <dbReference type="Rhea" id="RHEA-COMP:11604"/>
        <dbReference type="ChEBI" id="CHEBI:15378"/>
        <dbReference type="ChEBI" id="CHEBI:29999"/>
        <dbReference type="ChEBI" id="CHEBI:30616"/>
        <dbReference type="ChEBI" id="CHEBI:83421"/>
        <dbReference type="ChEBI" id="CHEBI:456216"/>
        <dbReference type="EC" id="2.7.11.11"/>
    </reaction>
</comment>
<feature type="region of interest" description="Disordered" evidence="10">
    <location>
        <begin position="203"/>
        <end position="273"/>
    </location>
</feature>
<dbReference type="OrthoDB" id="63267at2759"/>
<feature type="compositionally biased region" description="Polar residues" evidence="10">
    <location>
        <begin position="88"/>
        <end position="98"/>
    </location>
</feature>